<keyword evidence="1 4" id="KW-0808">Transferase</keyword>
<dbReference type="InterPro" id="IPR024925">
    <property type="entry name" value="Malonyl_CoA-ACP_transAc"/>
</dbReference>
<evidence type="ECO:0000313" key="7">
    <source>
        <dbReference type="EMBL" id="RLL09513.1"/>
    </source>
</evidence>
<dbReference type="PIRSF" id="PIRSF000446">
    <property type="entry name" value="Mct"/>
    <property type="match status" value="1"/>
</dbReference>
<dbReference type="Gene3D" id="3.30.70.250">
    <property type="entry name" value="Malonyl-CoA ACP transacylase, ACP-binding"/>
    <property type="match status" value="1"/>
</dbReference>
<dbReference type="GO" id="GO:0006633">
    <property type="term" value="P:fatty acid biosynthetic process"/>
    <property type="evidence" value="ECO:0007669"/>
    <property type="project" value="TreeGrafter"/>
</dbReference>
<dbReference type="Proteomes" id="UP000276301">
    <property type="component" value="Unassembled WGS sequence"/>
</dbReference>
<dbReference type="InterPro" id="IPR050858">
    <property type="entry name" value="Mal-CoA-ACP_Trans/PKS_FabD"/>
</dbReference>
<dbReference type="SUPFAM" id="SSF52151">
    <property type="entry name" value="FabD/lysophospholipase-like"/>
    <property type="match status" value="1"/>
</dbReference>
<dbReference type="SMART" id="SM00827">
    <property type="entry name" value="PKS_AT"/>
    <property type="match status" value="1"/>
</dbReference>
<keyword evidence="8" id="KW-1185">Reference proteome</keyword>
<gene>
    <name evidence="7" type="primary">fabD</name>
    <name evidence="7" type="ORF">D4A47_10330</name>
</gene>
<evidence type="ECO:0000256" key="3">
    <source>
        <dbReference type="ARBA" id="ARBA00048462"/>
    </source>
</evidence>
<accession>A0A498CYT9</accession>
<dbReference type="InterPro" id="IPR001227">
    <property type="entry name" value="Ac_transferase_dom_sf"/>
</dbReference>
<dbReference type="GO" id="GO:0005829">
    <property type="term" value="C:cytosol"/>
    <property type="evidence" value="ECO:0007669"/>
    <property type="project" value="TreeGrafter"/>
</dbReference>
<evidence type="ECO:0000313" key="8">
    <source>
        <dbReference type="Proteomes" id="UP000276301"/>
    </source>
</evidence>
<dbReference type="GO" id="GO:0004314">
    <property type="term" value="F:[acyl-carrier-protein] S-malonyltransferase activity"/>
    <property type="evidence" value="ECO:0007669"/>
    <property type="project" value="UniProtKB-EC"/>
</dbReference>
<organism evidence="7 8">
    <name type="scientific">Anaerotruncus massiliensis</name>
    <name type="common">ex Liu et al. 2021</name>
    <dbReference type="NCBI Taxonomy" id="2321404"/>
    <lineage>
        <taxon>Bacteria</taxon>
        <taxon>Bacillati</taxon>
        <taxon>Bacillota</taxon>
        <taxon>Clostridia</taxon>
        <taxon>Eubacteriales</taxon>
        <taxon>Oscillospiraceae</taxon>
        <taxon>Anaerotruncus</taxon>
    </lineage>
</organism>
<name>A0A498CYT9_9FIRM</name>
<proteinExistence type="inferred from homology"/>
<dbReference type="NCBIfam" id="TIGR00128">
    <property type="entry name" value="fabD"/>
    <property type="match status" value="1"/>
</dbReference>
<reference evidence="7 8" key="1">
    <citation type="submission" date="2018-10" db="EMBL/GenBank/DDBJ databases">
        <title>Anaerotruncus faecis sp. nov., isolated from human feces.</title>
        <authorList>
            <person name="Wang Y.-J."/>
        </authorList>
    </citation>
    <scope>NUCLEOTIDE SEQUENCE [LARGE SCALE GENOMIC DNA]</scope>
    <source>
        <strain evidence="7 8">22A2-44</strain>
    </source>
</reference>
<keyword evidence="2 4" id="KW-0012">Acyltransferase</keyword>
<dbReference type="EC" id="2.3.1.39" evidence="4"/>
<dbReference type="PANTHER" id="PTHR42681:SF1">
    <property type="entry name" value="MALONYL-COA-ACYL CARRIER PROTEIN TRANSACYLASE, MITOCHONDRIAL"/>
    <property type="match status" value="1"/>
</dbReference>
<evidence type="ECO:0000256" key="5">
    <source>
        <dbReference type="PIRSR" id="PIRSR000446-1"/>
    </source>
</evidence>
<dbReference type="PANTHER" id="PTHR42681">
    <property type="entry name" value="MALONYL-COA-ACYL CARRIER PROTEIN TRANSACYLASE, MITOCHONDRIAL"/>
    <property type="match status" value="1"/>
</dbReference>
<dbReference type="InterPro" id="IPR016036">
    <property type="entry name" value="Malonyl_transacylase_ACP-bd"/>
</dbReference>
<evidence type="ECO:0000256" key="1">
    <source>
        <dbReference type="ARBA" id="ARBA00022679"/>
    </source>
</evidence>
<dbReference type="RefSeq" id="WP_101548252.1">
    <property type="nucleotide sequence ID" value="NZ_DBFBJK010000011.1"/>
</dbReference>
<comment type="catalytic activity">
    <reaction evidence="3 4">
        <text>holo-[ACP] + malonyl-CoA = malonyl-[ACP] + CoA</text>
        <dbReference type="Rhea" id="RHEA:41792"/>
        <dbReference type="Rhea" id="RHEA-COMP:9623"/>
        <dbReference type="Rhea" id="RHEA-COMP:9685"/>
        <dbReference type="ChEBI" id="CHEBI:57287"/>
        <dbReference type="ChEBI" id="CHEBI:57384"/>
        <dbReference type="ChEBI" id="CHEBI:64479"/>
        <dbReference type="ChEBI" id="CHEBI:78449"/>
        <dbReference type="EC" id="2.3.1.39"/>
    </reaction>
</comment>
<evidence type="ECO:0000256" key="2">
    <source>
        <dbReference type="ARBA" id="ARBA00023315"/>
    </source>
</evidence>
<protein>
    <recommendedName>
        <fullName evidence="4">Malonyl CoA-acyl carrier protein transacylase</fullName>
        <ecNumber evidence="4">2.3.1.39</ecNumber>
    </recommendedName>
</protein>
<feature type="active site" evidence="5">
    <location>
        <position position="196"/>
    </location>
</feature>
<feature type="active site" evidence="5">
    <location>
        <position position="90"/>
    </location>
</feature>
<dbReference type="InterPro" id="IPR014043">
    <property type="entry name" value="Acyl_transferase_dom"/>
</dbReference>
<dbReference type="Pfam" id="PF00698">
    <property type="entry name" value="Acyl_transf_1"/>
    <property type="match status" value="1"/>
</dbReference>
<dbReference type="InterPro" id="IPR016035">
    <property type="entry name" value="Acyl_Trfase/lysoPLipase"/>
</dbReference>
<evidence type="ECO:0000259" key="6">
    <source>
        <dbReference type="SMART" id="SM00827"/>
    </source>
</evidence>
<comment type="similarity">
    <text evidence="4">Belongs to the fabD family.</text>
</comment>
<dbReference type="InterPro" id="IPR004410">
    <property type="entry name" value="Malonyl_CoA-ACP_transAc_FabD"/>
</dbReference>
<dbReference type="Gene3D" id="3.40.366.10">
    <property type="entry name" value="Malonyl-Coenzyme A Acyl Carrier Protein, domain 2"/>
    <property type="match status" value="1"/>
</dbReference>
<feature type="domain" description="Malonyl-CoA:ACP transacylase (MAT)" evidence="6">
    <location>
        <begin position="7"/>
        <end position="295"/>
    </location>
</feature>
<sequence length="305" mass="32683">MSKLAFVFSGQGSQYPGMGKELYDSFESVRNVYECGSDVLGFDLAKVTFEGDAETLAQTKISQPAIFAVSMAAYSVVSQMCEPSAVAGHSLGEYAALTAAGAFSLEDGFRMIAARGIAMQRAADKNPGSMYAILGSDERTIARVCKETPGYVLPVNYNNATQTVIAGENAAAEAAANALAEMGYKAKKLAVSSAFHSKLMASAAQEFSEAIADVAFHPLAIPFYSNITGRQIHPDADLRQYLIQHLVSPVHFHEEVSDMVADGVDMFIELGPNKVLTSLIKRGFKQVSACNIEKPSAVEKLRETL</sequence>
<evidence type="ECO:0000256" key="4">
    <source>
        <dbReference type="PIRNR" id="PIRNR000446"/>
    </source>
</evidence>
<dbReference type="SUPFAM" id="SSF55048">
    <property type="entry name" value="Probable ACP-binding domain of malonyl-CoA ACP transacylase"/>
    <property type="match status" value="1"/>
</dbReference>
<dbReference type="AlphaFoldDB" id="A0A498CYT9"/>
<comment type="caution">
    <text evidence="7">The sequence shown here is derived from an EMBL/GenBank/DDBJ whole genome shotgun (WGS) entry which is preliminary data.</text>
</comment>
<dbReference type="EMBL" id="RCHT01000021">
    <property type="protein sequence ID" value="RLL09513.1"/>
    <property type="molecule type" value="Genomic_DNA"/>
</dbReference>